<name>A0A8J3TQZ1_9ACTN</name>
<dbReference type="Proteomes" id="UP000599074">
    <property type="component" value="Unassembled WGS sequence"/>
</dbReference>
<keyword evidence="3" id="KW-1185">Reference proteome</keyword>
<dbReference type="Gene3D" id="1.25.40.10">
    <property type="entry name" value="Tetratricopeptide repeat domain"/>
    <property type="match status" value="1"/>
</dbReference>
<dbReference type="FunFam" id="3.30.70.270:FF:000001">
    <property type="entry name" value="Diguanylate cyclase domain protein"/>
    <property type="match status" value="1"/>
</dbReference>
<organism evidence="2 3">
    <name type="scientific">Planosporangium mesophilum</name>
    <dbReference type="NCBI Taxonomy" id="689768"/>
    <lineage>
        <taxon>Bacteria</taxon>
        <taxon>Bacillati</taxon>
        <taxon>Actinomycetota</taxon>
        <taxon>Actinomycetes</taxon>
        <taxon>Micromonosporales</taxon>
        <taxon>Micromonosporaceae</taxon>
        <taxon>Planosporangium</taxon>
    </lineage>
</organism>
<evidence type="ECO:0000313" key="2">
    <source>
        <dbReference type="EMBL" id="GII25725.1"/>
    </source>
</evidence>
<dbReference type="SMART" id="SM00267">
    <property type="entry name" value="GGDEF"/>
    <property type="match status" value="1"/>
</dbReference>
<sequence>MDTVSGTVAEAGGLPVPGVDDSAAPIGFADALAALSASNPEAGARLAAVLDAMEMVPAADFRTVVLPADRAERLAVELGRPDLQMRARLIRADVLLREGDTAESGRMAQQVNAWADEHGNAYLLARSHHLLSVFFHHVGDVADALAHGVQCVAKIGDEVPARIRARHLSTLAIALHQNDSSDEARRRFQEALDLATAAGDLELALQVLNNMAYTAYQTDNGEDAETLIDEMRAFETRYGVPLRAHYLDTIARIEMMRGRYAAAEETLRPVLDGSAAHLLTEGNALAECLRTVAEAKRLRGDLTGAQATLDRAAQVCEERGLASYRARVREEQAQLFAVSGRYREAYEEHRRFHAETQALQSAQREARARALQAFYEAEEARRESVRFREMAQRDALTGLHNRRFVDERLATLIERAAEYGTPLSAALIDLDHFKRINDTLSHATGDVVLQQVAGLIAEAATGAGVAARLGGEEFVLILPDTGADEAARRCEQLRQAISGHDWWPVTGGIPVATSIGVTTVTGGRSTPSALLAHADRNLYAAKRAGRNRVVADAV</sequence>
<dbReference type="PROSITE" id="PS50887">
    <property type="entry name" value="GGDEF"/>
    <property type="match status" value="1"/>
</dbReference>
<reference evidence="2" key="1">
    <citation type="submission" date="2021-01" db="EMBL/GenBank/DDBJ databases">
        <title>Whole genome shotgun sequence of Planosporangium mesophilum NBRC 109066.</title>
        <authorList>
            <person name="Komaki H."/>
            <person name="Tamura T."/>
        </authorList>
    </citation>
    <scope>NUCLEOTIDE SEQUENCE</scope>
    <source>
        <strain evidence="2">NBRC 109066</strain>
    </source>
</reference>
<dbReference type="EMBL" id="BOON01000057">
    <property type="protein sequence ID" value="GII25725.1"/>
    <property type="molecule type" value="Genomic_DNA"/>
</dbReference>
<dbReference type="CDD" id="cd01949">
    <property type="entry name" value="GGDEF"/>
    <property type="match status" value="1"/>
</dbReference>
<dbReference type="InterPro" id="IPR050469">
    <property type="entry name" value="Diguanylate_Cyclase"/>
</dbReference>
<proteinExistence type="predicted"/>
<dbReference type="InterPro" id="IPR043128">
    <property type="entry name" value="Rev_trsase/Diguanyl_cyclase"/>
</dbReference>
<dbReference type="Pfam" id="PF00990">
    <property type="entry name" value="GGDEF"/>
    <property type="match status" value="1"/>
</dbReference>
<dbReference type="InterPro" id="IPR029787">
    <property type="entry name" value="Nucleotide_cyclase"/>
</dbReference>
<evidence type="ECO:0000313" key="3">
    <source>
        <dbReference type="Proteomes" id="UP000599074"/>
    </source>
</evidence>
<accession>A0A8J3TQZ1</accession>
<gene>
    <name evidence="2" type="ORF">Pme01_53220</name>
</gene>
<evidence type="ECO:0000259" key="1">
    <source>
        <dbReference type="PROSITE" id="PS50887"/>
    </source>
</evidence>
<dbReference type="AlphaFoldDB" id="A0A8J3TQZ1"/>
<dbReference type="PANTHER" id="PTHR45138">
    <property type="entry name" value="REGULATORY COMPONENTS OF SENSORY TRANSDUCTION SYSTEM"/>
    <property type="match status" value="1"/>
</dbReference>
<dbReference type="RefSeq" id="WP_168117647.1">
    <property type="nucleotide sequence ID" value="NZ_BOON01000057.1"/>
</dbReference>
<dbReference type="Gene3D" id="3.30.70.270">
    <property type="match status" value="1"/>
</dbReference>
<feature type="domain" description="GGDEF" evidence="1">
    <location>
        <begin position="421"/>
        <end position="554"/>
    </location>
</feature>
<dbReference type="GO" id="GO:0052621">
    <property type="term" value="F:diguanylate cyclase activity"/>
    <property type="evidence" value="ECO:0007669"/>
    <property type="project" value="TreeGrafter"/>
</dbReference>
<comment type="caution">
    <text evidence="2">The sequence shown here is derived from an EMBL/GenBank/DDBJ whole genome shotgun (WGS) entry which is preliminary data.</text>
</comment>
<dbReference type="PANTHER" id="PTHR45138:SF9">
    <property type="entry name" value="DIGUANYLATE CYCLASE DGCM-RELATED"/>
    <property type="match status" value="1"/>
</dbReference>
<protein>
    <recommendedName>
        <fullName evidence="1">GGDEF domain-containing protein</fullName>
    </recommendedName>
</protein>
<dbReference type="InterPro" id="IPR011990">
    <property type="entry name" value="TPR-like_helical_dom_sf"/>
</dbReference>
<dbReference type="SUPFAM" id="SSF55073">
    <property type="entry name" value="Nucleotide cyclase"/>
    <property type="match status" value="1"/>
</dbReference>
<dbReference type="InterPro" id="IPR000160">
    <property type="entry name" value="GGDEF_dom"/>
</dbReference>
<dbReference type="NCBIfam" id="TIGR00254">
    <property type="entry name" value="GGDEF"/>
    <property type="match status" value="1"/>
</dbReference>
<dbReference type="SUPFAM" id="SSF48452">
    <property type="entry name" value="TPR-like"/>
    <property type="match status" value="1"/>
</dbReference>